<dbReference type="SMART" id="SM00054">
    <property type="entry name" value="EFh"/>
    <property type="match status" value="2"/>
</dbReference>
<protein>
    <recommendedName>
        <fullName evidence="5">EF-hand domain-containing protein</fullName>
    </recommendedName>
</protein>
<evidence type="ECO:0000256" key="2">
    <source>
        <dbReference type="ARBA" id="ARBA00022737"/>
    </source>
</evidence>
<dbReference type="Pfam" id="PF13499">
    <property type="entry name" value="EF-hand_7"/>
    <property type="match status" value="1"/>
</dbReference>
<dbReference type="InterPro" id="IPR002048">
    <property type="entry name" value="EF_hand_dom"/>
</dbReference>
<keyword evidence="1" id="KW-0479">Metal-binding</keyword>
<dbReference type="PROSITE" id="PS00018">
    <property type="entry name" value="EF_HAND_1"/>
    <property type="match status" value="2"/>
</dbReference>
<keyword evidence="4" id="KW-0472">Membrane</keyword>
<evidence type="ECO:0000259" key="5">
    <source>
        <dbReference type="PROSITE" id="PS50222"/>
    </source>
</evidence>
<proteinExistence type="predicted"/>
<dbReference type="PROSITE" id="PS50222">
    <property type="entry name" value="EF_HAND_2"/>
    <property type="match status" value="2"/>
</dbReference>
<dbReference type="InterPro" id="IPR039647">
    <property type="entry name" value="EF_hand_pair_protein_CML-like"/>
</dbReference>
<dbReference type="Gene3D" id="1.10.238.10">
    <property type="entry name" value="EF-hand"/>
    <property type="match status" value="1"/>
</dbReference>
<evidence type="ECO:0000256" key="4">
    <source>
        <dbReference type="SAM" id="Phobius"/>
    </source>
</evidence>
<evidence type="ECO:0000313" key="7">
    <source>
        <dbReference type="Proteomes" id="UP001174677"/>
    </source>
</evidence>
<dbReference type="CDD" id="cd00051">
    <property type="entry name" value="EFh"/>
    <property type="match status" value="1"/>
</dbReference>
<feature type="domain" description="EF-hand" evidence="5">
    <location>
        <begin position="141"/>
        <end position="176"/>
    </location>
</feature>
<keyword evidence="4" id="KW-1133">Transmembrane helix</keyword>
<sequence>MEYTKDNVSSPNPVFLLLTILNCIFIIILKDLYSTFCQVPKVFLYFWRVWVESKSSRIQVATKKLCIDRNLNQKLEPQAVDVLTEKPQTNCFHRKNLEELSIGEVAMVMGQLGTCYDPEGDKLQDRMNSNDITALFEEQEPCLQEVREAFSMFDKNNDGFIDAKELRRVLSTLCIAQVSEADCVRMIRAYDDNRDGVIDFNEFVKLMTNSFI</sequence>
<accession>A0ABQ9KJ99</accession>
<dbReference type="InterPro" id="IPR018247">
    <property type="entry name" value="EF_Hand_1_Ca_BS"/>
</dbReference>
<reference evidence="6" key="1">
    <citation type="journal article" date="2023" name="Plant Biotechnol. J.">
        <title>Chromosome-level wild Hevea brasiliensis genome provides new tools for genomic-assisted breeding and valuable loci to elevate rubber yield.</title>
        <authorList>
            <person name="Cheng H."/>
            <person name="Song X."/>
            <person name="Hu Y."/>
            <person name="Wu T."/>
            <person name="Yang Q."/>
            <person name="An Z."/>
            <person name="Feng S."/>
            <person name="Deng Z."/>
            <person name="Wu W."/>
            <person name="Zeng X."/>
            <person name="Tu M."/>
            <person name="Wang X."/>
            <person name="Huang H."/>
        </authorList>
    </citation>
    <scope>NUCLEOTIDE SEQUENCE</scope>
    <source>
        <strain evidence="6">MT/VB/25A 57/8</strain>
    </source>
</reference>
<keyword evidence="3" id="KW-0106">Calcium</keyword>
<keyword evidence="2" id="KW-0677">Repeat</keyword>
<evidence type="ECO:0000256" key="3">
    <source>
        <dbReference type="ARBA" id="ARBA00022837"/>
    </source>
</evidence>
<organism evidence="6 7">
    <name type="scientific">Hevea brasiliensis</name>
    <name type="common">Para rubber tree</name>
    <name type="synonym">Siphonia brasiliensis</name>
    <dbReference type="NCBI Taxonomy" id="3981"/>
    <lineage>
        <taxon>Eukaryota</taxon>
        <taxon>Viridiplantae</taxon>
        <taxon>Streptophyta</taxon>
        <taxon>Embryophyta</taxon>
        <taxon>Tracheophyta</taxon>
        <taxon>Spermatophyta</taxon>
        <taxon>Magnoliopsida</taxon>
        <taxon>eudicotyledons</taxon>
        <taxon>Gunneridae</taxon>
        <taxon>Pentapetalae</taxon>
        <taxon>rosids</taxon>
        <taxon>fabids</taxon>
        <taxon>Malpighiales</taxon>
        <taxon>Euphorbiaceae</taxon>
        <taxon>Crotonoideae</taxon>
        <taxon>Micrandreae</taxon>
        <taxon>Hevea</taxon>
    </lineage>
</organism>
<dbReference type="InterPro" id="IPR011992">
    <property type="entry name" value="EF-hand-dom_pair"/>
</dbReference>
<dbReference type="PANTHER" id="PTHR10891">
    <property type="entry name" value="EF-HAND CALCIUM-BINDING DOMAIN CONTAINING PROTEIN"/>
    <property type="match status" value="1"/>
</dbReference>
<dbReference type="Proteomes" id="UP001174677">
    <property type="component" value="Chromosome 17"/>
</dbReference>
<evidence type="ECO:0000313" key="6">
    <source>
        <dbReference type="EMBL" id="KAJ9140469.1"/>
    </source>
</evidence>
<name>A0ABQ9KJ99_HEVBR</name>
<keyword evidence="4" id="KW-0812">Transmembrane</keyword>
<dbReference type="SUPFAM" id="SSF47473">
    <property type="entry name" value="EF-hand"/>
    <property type="match status" value="1"/>
</dbReference>
<evidence type="ECO:0000256" key="1">
    <source>
        <dbReference type="ARBA" id="ARBA00022723"/>
    </source>
</evidence>
<dbReference type="EMBL" id="JARPOI010000017">
    <property type="protein sequence ID" value="KAJ9140469.1"/>
    <property type="molecule type" value="Genomic_DNA"/>
</dbReference>
<feature type="transmembrane region" description="Helical" evidence="4">
    <location>
        <begin position="14"/>
        <end position="33"/>
    </location>
</feature>
<gene>
    <name evidence="6" type="ORF">P3X46_031115</name>
</gene>
<feature type="domain" description="EF-hand" evidence="5">
    <location>
        <begin position="178"/>
        <end position="212"/>
    </location>
</feature>
<comment type="caution">
    <text evidence="6">The sequence shown here is derived from an EMBL/GenBank/DDBJ whole genome shotgun (WGS) entry which is preliminary data.</text>
</comment>
<keyword evidence="7" id="KW-1185">Reference proteome</keyword>